<proteinExistence type="predicted"/>
<dbReference type="Proteomes" id="UP000479335">
    <property type="component" value="Unassembled WGS sequence"/>
</dbReference>
<name>A0A6L8KAF7_9BURK</name>
<organism evidence="1 2">
    <name type="scientific">Duganella flavida</name>
    <dbReference type="NCBI Taxonomy" id="2692175"/>
    <lineage>
        <taxon>Bacteria</taxon>
        <taxon>Pseudomonadati</taxon>
        <taxon>Pseudomonadota</taxon>
        <taxon>Betaproteobacteria</taxon>
        <taxon>Burkholderiales</taxon>
        <taxon>Oxalobacteraceae</taxon>
        <taxon>Telluria group</taxon>
        <taxon>Duganella</taxon>
    </lineage>
</organism>
<reference evidence="1 2" key="1">
    <citation type="submission" date="2019-12" db="EMBL/GenBank/DDBJ databases">
        <title>Novel species isolated from a subtropical stream in China.</title>
        <authorList>
            <person name="Lu H."/>
        </authorList>
    </citation>
    <scope>NUCLEOTIDE SEQUENCE [LARGE SCALE GENOMIC DNA]</scope>
    <source>
        <strain evidence="1 2">FT135W</strain>
    </source>
</reference>
<sequence>MKYKFVTVVVNLLDDPPTFSEARTDVIDTQKSRAFDGCNSLQEVEAAYEAYCNYQASPNRIENPSAKVKVLSVEPIQVS</sequence>
<comment type="caution">
    <text evidence="1">The sequence shown here is derived from an EMBL/GenBank/DDBJ whole genome shotgun (WGS) entry which is preliminary data.</text>
</comment>
<dbReference type="EMBL" id="WWCN01000006">
    <property type="protein sequence ID" value="MYM23238.1"/>
    <property type="molecule type" value="Genomic_DNA"/>
</dbReference>
<dbReference type="AlphaFoldDB" id="A0A6L8KAF7"/>
<keyword evidence="2" id="KW-1185">Reference proteome</keyword>
<accession>A0A6L8KAF7</accession>
<dbReference type="RefSeq" id="WP_161006731.1">
    <property type="nucleotide sequence ID" value="NZ_WWCN01000006.1"/>
</dbReference>
<evidence type="ECO:0000313" key="2">
    <source>
        <dbReference type="Proteomes" id="UP000479335"/>
    </source>
</evidence>
<protein>
    <submittedName>
        <fullName evidence="1">Uncharacterized protein</fullName>
    </submittedName>
</protein>
<gene>
    <name evidence="1" type="ORF">GTP46_11330</name>
</gene>
<evidence type="ECO:0000313" key="1">
    <source>
        <dbReference type="EMBL" id="MYM23238.1"/>
    </source>
</evidence>